<reference evidence="1 2" key="1">
    <citation type="submission" date="2020-01" db="EMBL/GenBank/DDBJ databases">
        <authorList>
            <person name="Gupta K D."/>
        </authorList>
    </citation>
    <scope>NUCLEOTIDE SEQUENCE [LARGE SCALE GENOMIC DNA]</scope>
</reference>
<keyword evidence="2" id="KW-1185">Reference proteome</keyword>
<sequence>MHDKSIIICKRHPPFGALVITMGDSNMISNLEMRADLYDAEGGNNVLGQKMQQNLLGTNLNNLSQYTRKFASDDLDPIVKLKTFLRHSIEGFQTHRVLKQRRTTK</sequence>
<protein>
    <submittedName>
        <fullName evidence="1">Uncharacterized protein</fullName>
    </submittedName>
</protein>
<dbReference type="AlphaFoldDB" id="A0A8S0WDK9"/>
<accession>A0A8S0WDK9</accession>
<dbReference type="Proteomes" id="UP000467700">
    <property type="component" value="Unassembled WGS sequence"/>
</dbReference>
<proteinExistence type="predicted"/>
<comment type="caution">
    <text evidence="1">The sequence shown here is derived from an EMBL/GenBank/DDBJ whole genome shotgun (WGS) entry which is preliminary data.</text>
</comment>
<evidence type="ECO:0000313" key="1">
    <source>
        <dbReference type="EMBL" id="CAA7265990.1"/>
    </source>
</evidence>
<organism evidence="1 2">
    <name type="scientific">Cyclocybe aegerita</name>
    <name type="common">Black poplar mushroom</name>
    <name type="synonym">Agrocybe aegerita</name>
    <dbReference type="NCBI Taxonomy" id="1973307"/>
    <lineage>
        <taxon>Eukaryota</taxon>
        <taxon>Fungi</taxon>
        <taxon>Dikarya</taxon>
        <taxon>Basidiomycota</taxon>
        <taxon>Agaricomycotina</taxon>
        <taxon>Agaricomycetes</taxon>
        <taxon>Agaricomycetidae</taxon>
        <taxon>Agaricales</taxon>
        <taxon>Agaricineae</taxon>
        <taxon>Bolbitiaceae</taxon>
        <taxon>Cyclocybe</taxon>
    </lineage>
</organism>
<dbReference type="EMBL" id="CACVBS010000052">
    <property type="protein sequence ID" value="CAA7265990.1"/>
    <property type="molecule type" value="Genomic_DNA"/>
</dbReference>
<evidence type="ECO:0000313" key="2">
    <source>
        <dbReference type="Proteomes" id="UP000467700"/>
    </source>
</evidence>
<gene>
    <name evidence="1" type="ORF">AAE3_LOCUS8315</name>
</gene>
<name>A0A8S0WDK9_CYCAE</name>